<keyword evidence="3" id="KW-0808">Transferase</keyword>
<evidence type="ECO:0000256" key="4">
    <source>
        <dbReference type="ARBA" id="ARBA00022691"/>
    </source>
</evidence>
<keyword evidence="1" id="KW-0963">Cytoplasm</keyword>
<accession>A0A0F9MUA2</accession>
<evidence type="ECO:0000256" key="3">
    <source>
        <dbReference type="ARBA" id="ARBA00022679"/>
    </source>
</evidence>
<dbReference type="SUPFAM" id="SSF75217">
    <property type="entry name" value="alpha/beta knot"/>
    <property type="match status" value="1"/>
</dbReference>
<keyword evidence="4" id="KW-0949">S-adenosyl-L-methionine</keyword>
<evidence type="ECO:0000256" key="1">
    <source>
        <dbReference type="ARBA" id="ARBA00022490"/>
    </source>
</evidence>
<evidence type="ECO:0000313" key="5">
    <source>
        <dbReference type="EMBL" id="KKN02977.1"/>
    </source>
</evidence>
<evidence type="ECO:0000256" key="2">
    <source>
        <dbReference type="ARBA" id="ARBA00022603"/>
    </source>
</evidence>
<protein>
    <submittedName>
        <fullName evidence="5">Uncharacterized protein</fullName>
    </submittedName>
</protein>
<dbReference type="GO" id="GO:0008175">
    <property type="term" value="F:tRNA methyltransferase activity"/>
    <property type="evidence" value="ECO:0007669"/>
    <property type="project" value="InterPro"/>
</dbReference>
<dbReference type="Pfam" id="PF04013">
    <property type="entry name" value="Methyltrn_RNA_2"/>
    <property type="match status" value="1"/>
</dbReference>
<dbReference type="AlphaFoldDB" id="A0A0F9MUA2"/>
<gene>
    <name evidence="5" type="ORF">LCGC14_1112240</name>
</gene>
<organism evidence="5">
    <name type="scientific">marine sediment metagenome</name>
    <dbReference type="NCBI Taxonomy" id="412755"/>
    <lineage>
        <taxon>unclassified sequences</taxon>
        <taxon>metagenomes</taxon>
        <taxon>ecological metagenomes</taxon>
    </lineage>
</organism>
<dbReference type="EMBL" id="LAZR01005085">
    <property type="protein sequence ID" value="KKN02977.1"/>
    <property type="molecule type" value="Genomic_DNA"/>
</dbReference>
<proteinExistence type="predicted"/>
<sequence length="215" mass="25403">MVNFLLLLENVIEYDKKTIDRGLTPQEVYELCSCIRETFCISYSIRKDNNLYIYLQNFHNLISFIGKELRFLGPDERSQALLLYKALKIARENQYLTEKRITESTPGIYVTKFLNDLDFIGYMKSKIRGLYYKLIDREKPIKEQLVRPNLVEILEEINNNNLYLLAPHLENPNFSDLIKEMKNIKVLSLSKIKSIENKILYINYSKDRQCEKGSL</sequence>
<dbReference type="InterPro" id="IPR029028">
    <property type="entry name" value="Alpha/beta_knot_MTases"/>
</dbReference>
<dbReference type="InterPro" id="IPR029026">
    <property type="entry name" value="tRNA_m1G_MTases_N"/>
</dbReference>
<dbReference type="Gene3D" id="3.40.1280.10">
    <property type="match status" value="1"/>
</dbReference>
<name>A0A0F9MUA2_9ZZZZ</name>
<keyword evidence="2" id="KW-0489">Methyltransferase</keyword>
<comment type="caution">
    <text evidence="5">The sequence shown here is derived from an EMBL/GenBank/DDBJ whole genome shotgun (WGS) entry which is preliminary data.</text>
</comment>
<dbReference type="PANTHER" id="PTHR40703">
    <property type="entry name" value="TRNA (PSEUDOURIDINE(54)-N(1))-METHYLTRANSFERASE"/>
    <property type="match status" value="1"/>
</dbReference>
<reference evidence="5" key="1">
    <citation type="journal article" date="2015" name="Nature">
        <title>Complex archaea that bridge the gap between prokaryotes and eukaryotes.</title>
        <authorList>
            <person name="Spang A."/>
            <person name="Saw J.H."/>
            <person name="Jorgensen S.L."/>
            <person name="Zaremba-Niedzwiedzka K."/>
            <person name="Martijn J."/>
            <person name="Lind A.E."/>
            <person name="van Eijk R."/>
            <person name="Schleper C."/>
            <person name="Guy L."/>
            <person name="Ettema T.J."/>
        </authorList>
    </citation>
    <scope>NUCLEOTIDE SEQUENCE</scope>
</reference>
<dbReference type="InterPro" id="IPR007158">
    <property type="entry name" value="TrmY"/>
</dbReference>
<dbReference type="GO" id="GO:0008757">
    <property type="term" value="F:S-adenosylmethionine-dependent methyltransferase activity"/>
    <property type="evidence" value="ECO:0007669"/>
    <property type="project" value="TreeGrafter"/>
</dbReference>
<dbReference type="GO" id="GO:0030488">
    <property type="term" value="P:tRNA methylation"/>
    <property type="evidence" value="ECO:0007669"/>
    <property type="project" value="TreeGrafter"/>
</dbReference>
<dbReference type="PANTHER" id="PTHR40703:SF1">
    <property type="entry name" value="TRNA (PSEUDOURIDINE(54)-N(1))-METHYLTRANSFERASE"/>
    <property type="match status" value="1"/>
</dbReference>